<dbReference type="Gene3D" id="3.40.50.360">
    <property type="match status" value="1"/>
</dbReference>
<dbReference type="NCBIfam" id="NF005389">
    <property type="entry name" value="PRK06934.1"/>
    <property type="match status" value="1"/>
</dbReference>
<protein>
    <submittedName>
        <fullName evidence="3">Flavodoxin</fullName>
    </submittedName>
</protein>
<dbReference type="EMBL" id="JADIMG010000071">
    <property type="protein sequence ID" value="MBO8460097.1"/>
    <property type="molecule type" value="Genomic_DNA"/>
</dbReference>
<dbReference type="PROSITE" id="PS51257">
    <property type="entry name" value="PROKAR_LIPOPROTEIN"/>
    <property type="match status" value="1"/>
</dbReference>
<keyword evidence="1" id="KW-0732">Signal</keyword>
<sequence length="222" mass="24535">MRIYTYFALFCVSLILASCSDNEDNNISSPTEEVVPGTNHHVLIAYFSEPLPDRVDANTSASRVIVNGDLYGSVEYMATVIGEATGADMVRIQTATPYPGNFDDLASQADNERQNNIHPALATNIENFDDYDVIFVGYPIWWYQMPMAMYSFFDEYDFAGKTIIPFSSHGGSGWSGTVDDIAGMEPNATMVNGYSISRSSVAGSEEGILQWLERIGMLEQQN</sequence>
<dbReference type="GO" id="GO:0010181">
    <property type="term" value="F:FMN binding"/>
    <property type="evidence" value="ECO:0007669"/>
    <property type="project" value="InterPro"/>
</dbReference>
<organism evidence="3 4">
    <name type="scientific">Candidatus Gallipaludibacter merdavium</name>
    <dbReference type="NCBI Taxonomy" id="2840839"/>
    <lineage>
        <taxon>Bacteria</taxon>
        <taxon>Pseudomonadati</taxon>
        <taxon>Bacteroidota</taxon>
        <taxon>Bacteroidia</taxon>
        <taxon>Bacteroidales</taxon>
        <taxon>Candidatus Gallipaludibacter</taxon>
    </lineage>
</organism>
<name>A0A9D9N4J6_9BACT</name>
<dbReference type="Pfam" id="PF12682">
    <property type="entry name" value="Flavodoxin_4"/>
    <property type="match status" value="1"/>
</dbReference>
<dbReference type="SUPFAM" id="SSF52218">
    <property type="entry name" value="Flavoproteins"/>
    <property type="match status" value="1"/>
</dbReference>
<reference evidence="3" key="2">
    <citation type="journal article" date="2021" name="PeerJ">
        <title>Extensive microbial diversity within the chicken gut microbiome revealed by metagenomics and culture.</title>
        <authorList>
            <person name="Gilroy R."/>
            <person name="Ravi A."/>
            <person name="Getino M."/>
            <person name="Pursley I."/>
            <person name="Horton D.L."/>
            <person name="Alikhan N.F."/>
            <person name="Baker D."/>
            <person name="Gharbi K."/>
            <person name="Hall N."/>
            <person name="Watson M."/>
            <person name="Adriaenssens E.M."/>
            <person name="Foster-Nyarko E."/>
            <person name="Jarju S."/>
            <person name="Secka A."/>
            <person name="Antonio M."/>
            <person name="Oren A."/>
            <person name="Chaudhuri R.R."/>
            <person name="La Ragione R."/>
            <person name="Hildebrand F."/>
            <person name="Pallen M.J."/>
        </authorList>
    </citation>
    <scope>NUCLEOTIDE SEQUENCE</scope>
    <source>
        <strain evidence="3">G3-3990</strain>
    </source>
</reference>
<feature type="signal peptide" evidence="1">
    <location>
        <begin position="1"/>
        <end position="23"/>
    </location>
</feature>
<gene>
    <name evidence="3" type="ORF">IAA73_07185</name>
</gene>
<evidence type="ECO:0000259" key="2">
    <source>
        <dbReference type="Pfam" id="PF12682"/>
    </source>
</evidence>
<feature type="domain" description="Flavodoxin-like" evidence="2">
    <location>
        <begin position="72"/>
        <end position="214"/>
    </location>
</feature>
<proteinExistence type="predicted"/>
<reference evidence="3" key="1">
    <citation type="submission" date="2020-10" db="EMBL/GenBank/DDBJ databases">
        <authorList>
            <person name="Gilroy R."/>
        </authorList>
    </citation>
    <scope>NUCLEOTIDE SEQUENCE</scope>
    <source>
        <strain evidence="3">G3-3990</strain>
    </source>
</reference>
<evidence type="ECO:0000256" key="1">
    <source>
        <dbReference type="SAM" id="SignalP"/>
    </source>
</evidence>
<accession>A0A9D9N4J6</accession>
<dbReference type="PANTHER" id="PTHR39201:SF1">
    <property type="entry name" value="FLAVODOXIN-LIKE DOMAIN-CONTAINING PROTEIN"/>
    <property type="match status" value="1"/>
</dbReference>
<evidence type="ECO:0000313" key="3">
    <source>
        <dbReference type="EMBL" id="MBO8460097.1"/>
    </source>
</evidence>
<dbReference type="InterPro" id="IPR008254">
    <property type="entry name" value="Flavodoxin/NO_synth"/>
</dbReference>
<dbReference type="Proteomes" id="UP000823641">
    <property type="component" value="Unassembled WGS sequence"/>
</dbReference>
<evidence type="ECO:0000313" key="4">
    <source>
        <dbReference type="Proteomes" id="UP000823641"/>
    </source>
</evidence>
<dbReference type="PANTHER" id="PTHR39201">
    <property type="entry name" value="EXPORTED PROTEIN-RELATED"/>
    <property type="match status" value="1"/>
</dbReference>
<dbReference type="InterPro" id="IPR029039">
    <property type="entry name" value="Flavoprotein-like_sf"/>
</dbReference>
<comment type="caution">
    <text evidence="3">The sequence shown here is derived from an EMBL/GenBank/DDBJ whole genome shotgun (WGS) entry which is preliminary data.</text>
</comment>
<dbReference type="AlphaFoldDB" id="A0A9D9N4J6"/>
<feature type="chain" id="PRO_5039239677" evidence="1">
    <location>
        <begin position="24"/>
        <end position="222"/>
    </location>
</feature>